<name>G3J5M7_CORMM</name>
<dbReference type="GeneID" id="18163572"/>
<proteinExistence type="predicted"/>
<organism evidence="1 2">
    <name type="scientific">Cordyceps militaris (strain CM01)</name>
    <name type="common">Caterpillar fungus</name>
    <dbReference type="NCBI Taxonomy" id="983644"/>
    <lineage>
        <taxon>Eukaryota</taxon>
        <taxon>Fungi</taxon>
        <taxon>Dikarya</taxon>
        <taxon>Ascomycota</taxon>
        <taxon>Pezizomycotina</taxon>
        <taxon>Sordariomycetes</taxon>
        <taxon>Hypocreomycetidae</taxon>
        <taxon>Hypocreales</taxon>
        <taxon>Cordycipitaceae</taxon>
        <taxon>Cordyceps</taxon>
    </lineage>
</organism>
<dbReference type="Proteomes" id="UP000001610">
    <property type="component" value="Unassembled WGS sequence"/>
</dbReference>
<reference evidence="1 2" key="1">
    <citation type="journal article" date="2011" name="Genome Biol.">
        <title>Genome sequence of the insect pathogenic fungus Cordyceps militaris, a valued traditional Chinese medicine.</title>
        <authorList>
            <person name="Zheng P."/>
            <person name="Xia Y."/>
            <person name="Xiao G."/>
            <person name="Xiong C."/>
            <person name="Hu X."/>
            <person name="Zhang S."/>
            <person name="Zheng H."/>
            <person name="Huang Y."/>
            <person name="Zhou Y."/>
            <person name="Wang S."/>
            <person name="Zhao G.P."/>
            <person name="Liu X."/>
            <person name="St Leger R.J."/>
            <person name="Wang C."/>
        </authorList>
    </citation>
    <scope>NUCLEOTIDE SEQUENCE [LARGE SCALE GENOMIC DNA]</scope>
    <source>
        <strain evidence="1 2">CM01</strain>
    </source>
</reference>
<protein>
    <submittedName>
        <fullName evidence="1">Uncharacterized protein</fullName>
    </submittedName>
</protein>
<gene>
    <name evidence="1" type="ORF">CCM_01541</name>
</gene>
<dbReference type="InParanoid" id="G3J5M7"/>
<dbReference type="eggNOG" id="ENOG502TH59">
    <property type="taxonomic scope" value="Eukaryota"/>
</dbReference>
<dbReference type="EMBL" id="JH126399">
    <property type="protein sequence ID" value="EGX96883.1"/>
    <property type="molecule type" value="Genomic_DNA"/>
</dbReference>
<dbReference type="HOGENOM" id="CLU_137522_0_0_1"/>
<dbReference type="OrthoDB" id="2910287at2759"/>
<dbReference type="OMA" id="ECFPRIG"/>
<dbReference type="VEuPathDB" id="FungiDB:CCM_01541"/>
<dbReference type="RefSeq" id="XP_006666760.1">
    <property type="nucleotide sequence ID" value="XM_006666697.1"/>
</dbReference>
<evidence type="ECO:0000313" key="2">
    <source>
        <dbReference type="Proteomes" id="UP000001610"/>
    </source>
</evidence>
<dbReference type="KEGG" id="cmt:CCM_01541"/>
<keyword evidence="2" id="KW-1185">Reference proteome</keyword>
<evidence type="ECO:0000313" key="1">
    <source>
        <dbReference type="EMBL" id="EGX96883.1"/>
    </source>
</evidence>
<dbReference type="AlphaFoldDB" id="G3J5M7"/>
<sequence>MDHPLDKTSPHTPITMKFSILAIAASSLAVGSSSPVQKREMGGILICTGANATGDCVYKKYELVKCHQLEPPFLGNSSTFAPDGEDFGCYPRVVDCNGMCTSHTGCTFGWVDFDYEHKFNLSAIEWNTLIRSFACIPKHKPN</sequence>
<accession>G3J5M7</accession>